<protein>
    <recommendedName>
        <fullName evidence="4">SAM domain-containing protein</fullName>
    </recommendedName>
</protein>
<organism evidence="2 3">
    <name type="scientific">Rhizophagus clarus</name>
    <dbReference type="NCBI Taxonomy" id="94130"/>
    <lineage>
        <taxon>Eukaryota</taxon>
        <taxon>Fungi</taxon>
        <taxon>Fungi incertae sedis</taxon>
        <taxon>Mucoromycota</taxon>
        <taxon>Glomeromycotina</taxon>
        <taxon>Glomeromycetes</taxon>
        <taxon>Glomerales</taxon>
        <taxon>Glomeraceae</taxon>
        <taxon>Rhizophagus</taxon>
    </lineage>
</organism>
<dbReference type="AlphaFoldDB" id="A0A8H3LVH6"/>
<name>A0A8H3LVH6_9GLOM</name>
<dbReference type="Proteomes" id="UP000615446">
    <property type="component" value="Unassembled WGS sequence"/>
</dbReference>
<evidence type="ECO:0008006" key="4">
    <source>
        <dbReference type="Google" id="ProtNLM"/>
    </source>
</evidence>
<dbReference type="Gene3D" id="1.10.150.50">
    <property type="entry name" value="Transcription Factor, Ets-1"/>
    <property type="match status" value="1"/>
</dbReference>
<feature type="region of interest" description="Disordered" evidence="1">
    <location>
        <begin position="1"/>
        <end position="25"/>
    </location>
</feature>
<comment type="caution">
    <text evidence="2">The sequence shown here is derived from an EMBL/GenBank/DDBJ whole genome shotgun (WGS) entry which is preliminary data.</text>
</comment>
<feature type="compositionally biased region" description="Polar residues" evidence="1">
    <location>
        <begin position="8"/>
        <end position="20"/>
    </location>
</feature>
<evidence type="ECO:0000256" key="1">
    <source>
        <dbReference type="SAM" id="MobiDB-lite"/>
    </source>
</evidence>
<dbReference type="EMBL" id="BLAL01000218">
    <property type="protein sequence ID" value="GES92881.1"/>
    <property type="molecule type" value="Genomic_DNA"/>
</dbReference>
<dbReference type="InterPro" id="IPR013761">
    <property type="entry name" value="SAM/pointed_sf"/>
</dbReference>
<evidence type="ECO:0000313" key="2">
    <source>
        <dbReference type="EMBL" id="GES92881.1"/>
    </source>
</evidence>
<proteinExistence type="predicted"/>
<gene>
    <name evidence="2" type="ORF">RCL2_001963900</name>
</gene>
<dbReference type="OrthoDB" id="2406270at2759"/>
<reference evidence="2" key="1">
    <citation type="submission" date="2019-10" db="EMBL/GenBank/DDBJ databases">
        <title>Conservation and host-specific expression of non-tandemly repeated heterogenous ribosome RNA gene in arbuscular mycorrhizal fungi.</title>
        <authorList>
            <person name="Maeda T."/>
            <person name="Kobayashi Y."/>
            <person name="Nakagawa T."/>
            <person name="Ezawa T."/>
            <person name="Yamaguchi K."/>
            <person name="Bino T."/>
            <person name="Nishimoto Y."/>
            <person name="Shigenobu S."/>
            <person name="Kawaguchi M."/>
        </authorList>
    </citation>
    <scope>NUCLEOTIDE SEQUENCE</scope>
    <source>
        <strain evidence="2">HR1</strain>
    </source>
</reference>
<evidence type="ECO:0000313" key="3">
    <source>
        <dbReference type="Proteomes" id="UP000615446"/>
    </source>
</evidence>
<sequence>MPFHYPYSHSNTLSNTLTQPSPSPGTHELPFISKFLHIIDQKYSSNVYSKFEDAFLQKEIIVNTIKDLTDKEMVKLGVNKIGWQKNVRQAAQRY</sequence>
<accession>A0A8H3LVH6</accession>